<feature type="compositionally biased region" description="Acidic residues" evidence="1">
    <location>
        <begin position="270"/>
        <end position="280"/>
    </location>
</feature>
<feature type="compositionally biased region" description="Basic and acidic residues" evidence="1">
    <location>
        <begin position="126"/>
        <end position="146"/>
    </location>
</feature>
<feature type="compositionally biased region" description="Low complexity" evidence="1">
    <location>
        <begin position="776"/>
        <end position="806"/>
    </location>
</feature>
<feature type="compositionally biased region" description="Acidic residues" evidence="1">
    <location>
        <begin position="807"/>
        <end position="816"/>
    </location>
</feature>
<feature type="compositionally biased region" description="Low complexity" evidence="1">
    <location>
        <begin position="396"/>
        <end position="408"/>
    </location>
</feature>
<evidence type="ECO:0000256" key="1">
    <source>
        <dbReference type="SAM" id="MobiDB-lite"/>
    </source>
</evidence>
<feature type="compositionally biased region" description="Acidic residues" evidence="1">
    <location>
        <begin position="446"/>
        <end position="456"/>
    </location>
</feature>
<feature type="compositionally biased region" description="Basic and acidic residues" evidence="1">
    <location>
        <begin position="971"/>
        <end position="1024"/>
    </location>
</feature>
<protein>
    <submittedName>
        <fullName evidence="3">WASH complex subunit 2C-like isoform X2</fullName>
    </submittedName>
</protein>
<evidence type="ECO:0000313" key="3">
    <source>
        <dbReference type="RefSeq" id="XP_055871825.1"/>
    </source>
</evidence>
<feature type="region of interest" description="Disordered" evidence="1">
    <location>
        <begin position="212"/>
        <end position="758"/>
    </location>
</feature>
<feature type="compositionally biased region" description="Basic residues" evidence="1">
    <location>
        <begin position="1357"/>
        <end position="1368"/>
    </location>
</feature>
<feature type="compositionally biased region" description="Basic and acidic residues" evidence="1">
    <location>
        <begin position="371"/>
        <end position="381"/>
    </location>
</feature>
<feature type="compositionally biased region" description="Acidic residues" evidence="1">
    <location>
        <begin position="213"/>
        <end position="238"/>
    </location>
</feature>
<feature type="compositionally biased region" description="Basic and acidic residues" evidence="1">
    <location>
        <begin position="536"/>
        <end position="547"/>
    </location>
</feature>
<feature type="compositionally biased region" description="Basic and acidic residues" evidence="1">
    <location>
        <begin position="597"/>
        <end position="620"/>
    </location>
</feature>
<feature type="compositionally biased region" description="Polar residues" evidence="1">
    <location>
        <begin position="1300"/>
        <end position="1312"/>
    </location>
</feature>
<feature type="compositionally biased region" description="Basic and acidic residues" evidence="1">
    <location>
        <begin position="1576"/>
        <end position="1589"/>
    </location>
</feature>
<dbReference type="GO" id="GO:0042147">
    <property type="term" value="P:retrograde transport, endosome to Golgi"/>
    <property type="evidence" value="ECO:0007669"/>
    <property type="project" value="TreeGrafter"/>
</dbReference>
<feature type="compositionally biased region" description="Low complexity" evidence="1">
    <location>
        <begin position="421"/>
        <end position="430"/>
    </location>
</feature>
<feature type="compositionally biased region" description="Basic and acidic residues" evidence="1">
    <location>
        <begin position="354"/>
        <end position="364"/>
    </location>
</feature>
<evidence type="ECO:0000313" key="2">
    <source>
        <dbReference type="Proteomes" id="UP001165740"/>
    </source>
</evidence>
<feature type="compositionally biased region" description="Polar residues" evidence="1">
    <location>
        <begin position="1453"/>
        <end position="1468"/>
    </location>
</feature>
<feature type="compositionally biased region" description="Basic and acidic residues" evidence="1">
    <location>
        <begin position="1243"/>
        <end position="1253"/>
    </location>
</feature>
<dbReference type="GeneID" id="106068079"/>
<dbReference type="GO" id="GO:0005829">
    <property type="term" value="C:cytosol"/>
    <property type="evidence" value="ECO:0007669"/>
    <property type="project" value="GOC"/>
</dbReference>
<feature type="compositionally biased region" description="Acidic residues" evidence="1">
    <location>
        <begin position="561"/>
        <end position="570"/>
    </location>
</feature>
<gene>
    <name evidence="3" type="primary">LOC106068079</name>
</gene>
<reference evidence="3" key="1">
    <citation type="submission" date="2025-08" db="UniProtKB">
        <authorList>
            <consortium name="RefSeq"/>
        </authorList>
    </citation>
    <scope>IDENTIFICATION</scope>
</reference>
<feature type="compositionally biased region" description="Low complexity" evidence="1">
    <location>
        <begin position="1382"/>
        <end position="1391"/>
    </location>
</feature>
<feature type="compositionally biased region" description="Polar residues" evidence="1">
    <location>
        <begin position="910"/>
        <end position="935"/>
    </location>
</feature>
<dbReference type="PANTHER" id="PTHR21669">
    <property type="entry name" value="CAPZ-INTERACTING PROTEIN AND RELATED PROTEINS"/>
    <property type="match status" value="1"/>
</dbReference>
<sequence length="1722" mass="186004">MAASAPPTGLSSEESGILSPMMATTTTEVAHNGPRVWERAWTTQEMRKEAGNWSLAADAGLLQYLQQFSQHIISRTHEIGKDVDDLVHEAKLTGVRVNNVINDFIMLANTQFVENRVFDEDVSQDTSKEEEKKTEKQEKSREQREAELIPRVSNALKLGIDVIDCAFEKLDTKVVDSDSEEEENNGHADPILEAKDPYANRLLPYLIGTPQFMEDDNVGLTDDMSDEGEEEEVSESESEPSLSSSIESDDEEEIKATPKTKQVHSSSSSEESDSESDEELFGQKTEKDNDVSTSESEEENETETIEKSVLPKGPGDFASELAAKIGVNKTHKKDVDAVADDWGENSEQTSNTQSKEKNKPTDDKKHKHEKEKRNASKHNEDDLFGASEGPEDDFLFGKSSGLFSSSKGLFDDDDDKDDEGGLFADVPKSSSKPKKQTSKEKPTSVFDEEEEDEVKEEEQTVVPDSRPRTKSGKVLPKGAVSVFGIPKEPSKTEVSNTHVVKKPTPQPAVAAAPKKSGGLFDDEEEDDDLFNAVATKKTEPDKKEKSSTAKAAPANKKVDLFADDEEEEDLFSTMAAPGRKKTHSTVGLTVEGNEEEQAIKAKKQQEAEQLRKQSTPEKKLPAGAVSMFGKEPNPLLAALKKNKQPDSDEENEAEEDKMSRSSSIHSNNSASVAVSKPAEETVKKSARAGSLFDDDEDDDLFTKKPSTGRDKKNNEPVTKSDKSKAVKDSLFNEADDSDEDFFSTQAKPAENKKPTGGVSLFGGVDVLGVKDKQDSKPTAAVAPPTAATKTVAPVTASVTKKSGSSLFDEDEEDDDFLFSSKPNKSSGDKQNSKKASQNLFEDDDLLFKAGEETSPTVDLFSNKGPLAKPTPKEKEPEKKAAPAKSNAKSTVSDLFGGESEEDDLFSSSSVKTSQATTAVKPTVQTTSGLTESSDTMEVKQEEEVKKPKKPAGAVSMFGGMDPSALLKKRKPSDAEEDKAPAKEEAKEESRDKRKSEEKVIPEEKKETASTKEPDTSMKDSKPKPPVDLFAGDDEEEDLFAPKPRAGNKKIEGVTTTESNDSPTKEEPPVASPTKSRKPAGAVSMFGGGIDPLAILKKSKKPSEEDAAKEDEPKEKVIPPEVAPKTRTKSDADKLTPAEVAVKTKPSPEVAAKTKPSPADKEDEDLKPKPPVDLFGGEDEDEDDLFGAPKKKSTPPPTAPKSAPMESPKEESEAKSPEPAKFKKPAGAVSMFGGLDPFAGMKKKSIDEKEEAKEPSPPSEEPPVFIDPLSVLLVSPVAAQTKPAPPPATAAHKPKPATLVKSAQSTQFKSPTINPAVLLPGASHPSLGKALERSESVDFDQPAEAEVLASASKDRPKLNRRRPQSRKARMIAAGSSGISFEDTTPTTPTTPTIPEVPSLSDQLVSESPKKAGSPAENHVASKEGSPKSASRDLFGNDDLIEGPSLPSLKGAVKESSQQDDIFSKDSFSAKNAKDKTTADDLFSTSTTDKFKAGDSLQKSVTAKAGNTSSKKIADDDDLFKAPVKSKSINVSKVLDDDDDLFSSSSIKKKEQTKPDPLLGDAVASSKLESKSGISNDIVDKSSSKKTKPVEVEEDIFADSSLGKKKDSKPKKATYDDDDDLFASKALEDTKKAKPKKAMTSDTKLLNDTTDIFSDIPVVTSKETKKKVTKKATEKKTIFKDDVDDIFADTPVVTPKGKKEVKKKATGGKNANVDADNIFDDPMS</sequence>
<feature type="region of interest" description="Disordered" evidence="1">
    <location>
        <begin position="1543"/>
        <end position="1615"/>
    </location>
</feature>
<feature type="region of interest" description="Disordered" evidence="1">
    <location>
        <begin position="1699"/>
        <end position="1722"/>
    </location>
</feature>
<feature type="compositionally biased region" description="Low complexity" evidence="1">
    <location>
        <begin position="660"/>
        <end position="675"/>
    </location>
</feature>
<dbReference type="RefSeq" id="XP_055871825.1">
    <property type="nucleotide sequence ID" value="XM_056015850.1"/>
</dbReference>
<feature type="region of interest" description="Disordered" evidence="1">
    <location>
        <begin position="121"/>
        <end position="146"/>
    </location>
</feature>
<dbReference type="GO" id="GO:0071203">
    <property type="term" value="C:WASH complex"/>
    <property type="evidence" value="ECO:0007669"/>
    <property type="project" value="TreeGrafter"/>
</dbReference>
<feature type="compositionally biased region" description="Basic and acidic residues" evidence="1">
    <location>
        <begin position="870"/>
        <end position="880"/>
    </location>
</feature>
<feature type="compositionally biased region" description="Basic and acidic residues" evidence="1">
    <location>
        <begin position="1100"/>
        <end position="1117"/>
    </location>
</feature>
<feature type="compositionally biased region" description="Basic and acidic residues" evidence="1">
    <location>
        <begin position="1157"/>
        <end position="1169"/>
    </location>
</feature>
<dbReference type="GO" id="GO:1905394">
    <property type="term" value="F:retromer complex binding"/>
    <property type="evidence" value="ECO:0007669"/>
    <property type="project" value="TreeGrafter"/>
</dbReference>
<accession>A0A9W2Z9R2</accession>
<name>A0A9W2Z9R2_BIOGL</name>
<dbReference type="GO" id="GO:0036010">
    <property type="term" value="P:protein localization to endosome"/>
    <property type="evidence" value="ECO:0007669"/>
    <property type="project" value="TreeGrafter"/>
</dbReference>
<dbReference type="PANTHER" id="PTHR21669:SF1">
    <property type="entry name" value="WASH COMPLEX SUBUNIT 2"/>
    <property type="match status" value="1"/>
</dbReference>
<feature type="compositionally biased region" description="Acidic residues" evidence="1">
    <location>
        <begin position="520"/>
        <end position="529"/>
    </location>
</feature>
<feature type="compositionally biased region" description="Acidic residues" evidence="1">
    <location>
        <begin position="411"/>
        <end position="420"/>
    </location>
</feature>
<dbReference type="GO" id="GO:1901981">
    <property type="term" value="F:phosphatidylinositol phosphate binding"/>
    <property type="evidence" value="ECO:0007669"/>
    <property type="project" value="TreeGrafter"/>
</dbReference>
<feature type="compositionally biased region" description="Basic and acidic residues" evidence="1">
    <location>
        <begin position="707"/>
        <end position="727"/>
    </location>
</feature>
<keyword evidence="2" id="KW-1185">Reference proteome</keyword>
<dbReference type="GO" id="GO:0005769">
    <property type="term" value="C:early endosome"/>
    <property type="evidence" value="ECO:0007669"/>
    <property type="project" value="TreeGrafter"/>
</dbReference>
<organism evidence="2 3">
    <name type="scientific">Biomphalaria glabrata</name>
    <name type="common">Bloodfluke planorb</name>
    <name type="synonym">Freshwater snail</name>
    <dbReference type="NCBI Taxonomy" id="6526"/>
    <lineage>
        <taxon>Eukaryota</taxon>
        <taxon>Metazoa</taxon>
        <taxon>Spiralia</taxon>
        <taxon>Lophotrochozoa</taxon>
        <taxon>Mollusca</taxon>
        <taxon>Gastropoda</taxon>
        <taxon>Heterobranchia</taxon>
        <taxon>Euthyneura</taxon>
        <taxon>Panpulmonata</taxon>
        <taxon>Hygrophila</taxon>
        <taxon>Lymnaeoidea</taxon>
        <taxon>Planorbidae</taxon>
        <taxon>Biomphalaria</taxon>
    </lineage>
</organism>
<proteinExistence type="predicted"/>
<feature type="compositionally biased region" description="Basic and acidic residues" evidence="1">
    <location>
        <begin position="936"/>
        <end position="945"/>
    </location>
</feature>
<feature type="compositionally biased region" description="Polar residues" evidence="1">
    <location>
        <begin position="1495"/>
        <end position="1509"/>
    </location>
</feature>
<feature type="compositionally biased region" description="Acidic residues" evidence="1">
    <location>
        <begin position="1175"/>
        <end position="1184"/>
    </location>
</feature>
<feature type="region of interest" description="Disordered" evidence="1">
    <location>
        <begin position="772"/>
        <end position="1515"/>
    </location>
</feature>
<dbReference type="Proteomes" id="UP001165740">
    <property type="component" value="Chromosome 17"/>
</dbReference>
<feature type="compositionally biased region" description="Basic and acidic residues" evidence="1">
    <location>
        <begin position="1206"/>
        <end position="1220"/>
    </location>
</feature>